<sequence>MGDDNLNKFQTMWTMRQADLVAKERLSQLSLLNSLIGKKEHLADSCYAEMSLLIFMLCSCYGSVQQYTLGDKVPFSKADKYMRESTRQSCHESREKGHGL</sequence>
<gene>
    <name evidence="1" type="ORF">F2Q70_00043846</name>
</gene>
<protein>
    <submittedName>
        <fullName evidence="1">Uncharacterized protein</fullName>
    </submittedName>
</protein>
<name>A0A8S9KFQ5_BRACR</name>
<reference evidence="1" key="1">
    <citation type="submission" date="2019-12" db="EMBL/GenBank/DDBJ databases">
        <title>Genome sequencing and annotation of Brassica cretica.</title>
        <authorList>
            <person name="Studholme D.J."/>
            <person name="Sarris P.F."/>
        </authorList>
    </citation>
    <scope>NUCLEOTIDE SEQUENCE</scope>
    <source>
        <strain evidence="1">PFS-102/07</strain>
        <tissue evidence="1">Leaf</tissue>
    </source>
</reference>
<proteinExistence type="predicted"/>
<evidence type="ECO:0000313" key="1">
    <source>
        <dbReference type="EMBL" id="KAF2593079.1"/>
    </source>
</evidence>
<accession>A0A8S9KFQ5</accession>
<comment type="caution">
    <text evidence="1">The sequence shown here is derived from an EMBL/GenBank/DDBJ whole genome shotgun (WGS) entry which is preliminary data.</text>
</comment>
<dbReference type="EMBL" id="QGKY02000164">
    <property type="protein sequence ID" value="KAF2593079.1"/>
    <property type="molecule type" value="Genomic_DNA"/>
</dbReference>
<organism evidence="1">
    <name type="scientific">Brassica cretica</name>
    <name type="common">Mustard</name>
    <dbReference type="NCBI Taxonomy" id="69181"/>
    <lineage>
        <taxon>Eukaryota</taxon>
        <taxon>Viridiplantae</taxon>
        <taxon>Streptophyta</taxon>
        <taxon>Embryophyta</taxon>
        <taxon>Tracheophyta</taxon>
        <taxon>Spermatophyta</taxon>
        <taxon>Magnoliopsida</taxon>
        <taxon>eudicotyledons</taxon>
        <taxon>Gunneridae</taxon>
        <taxon>Pentapetalae</taxon>
        <taxon>rosids</taxon>
        <taxon>malvids</taxon>
        <taxon>Brassicales</taxon>
        <taxon>Brassicaceae</taxon>
        <taxon>Brassiceae</taxon>
        <taxon>Brassica</taxon>
    </lineage>
</organism>
<dbReference type="AlphaFoldDB" id="A0A8S9KFQ5"/>